<keyword evidence="1" id="KW-1133">Transmembrane helix</keyword>
<dbReference type="SUPFAM" id="SSF55073">
    <property type="entry name" value="Nucleotide cyclase"/>
    <property type="match status" value="1"/>
</dbReference>
<evidence type="ECO:0000313" key="6">
    <source>
        <dbReference type="EMBL" id="SDN79241.1"/>
    </source>
</evidence>
<dbReference type="SMART" id="SM00052">
    <property type="entry name" value="EAL"/>
    <property type="match status" value="1"/>
</dbReference>
<dbReference type="InterPro" id="IPR035919">
    <property type="entry name" value="EAL_sf"/>
</dbReference>
<dbReference type="Pfam" id="PF08448">
    <property type="entry name" value="PAS_4"/>
    <property type="match status" value="1"/>
</dbReference>
<dbReference type="AlphaFoldDB" id="A0A1H0EA82"/>
<dbReference type="PROSITE" id="PS50112">
    <property type="entry name" value="PAS"/>
    <property type="match status" value="1"/>
</dbReference>
<dbReference type="PROSITE" id="PS50883">
    <property type="entry name" value="EAL"/>
    <property type="match status" value="1"/>
</dbReference>
<dbReference type="InterPro" id="IPR013656">
    <property type="entry name" value="PAS_4"/>
</dbReference>
<dbReference type="InterPro" id="IPR052155">
    <property type="entry name" value="Biofilm_reg_signaling"/>
</dbReference>
<evidence type="ECO:0000313" key="7">
    <source>
        <dbReference type="Proteomes" id="UP000199088"/>
    </source>
</evidence>
<dbReference type="SMART" id="SM00091">
    <property type="entry name" value="PAS"/>
    <property type="match status" value="1"/>
</dbReference>
<dbReference type="Proteomes" id="UP000199088">
    <property type="component" value="Unassembled WGS sequence"/>
</dbReference>
<feature type="domain" description="PAS" evidence="2">
    <location>
        <begin position="166"/>
        <end position="236"/>
    </location>
</feature>
<dbReference type="STRING" id="1052260.SAMN05660199_00692"/>
<dbReference type="InterPro" id="IPR001633">
    <property type="entry name" value="EAL_dom"/>
</dbReference>
<dbReference type="SMART" id="SM00267">
    <property type="entry name" value="GGDEF"/>
    <property type="match status" value="1"/>
</dbReference>
<keyword evidence="1" id="KW-0812">Transmembrane</keyword>
<dbReference type="PROSITE" id="PS50113">
    <property type="entry name" value="PAC"/>
    <property type="match status" value="1"/>
</dbReference>
<proteinExistence type="predicted"/>
<feature type="transmembrane region" description="Helical" evidence="1">
    <location>
        <begin position="125"/>
        <end position="143"/>
    </location>
</feature>
<dbReference type="PANTHER" id="PTHR44757:SF2">
    <property type="entry name" value="BIOFILM ARCHITECTURE MAINTENANCE PROTEIN MBAA"/>
    <property type="match status" value="1"/>
</dbReference>
<dbReference type="InterPro" id="IPR035965">
    <property type="entry name" value="PAS-like_dom_sf"/>
</dbReference>
<dbReference type="NCBIfam" id="TIGR00229">
    <property type="entry name" value="sensory_box"/>
    <property type="match status" value="1"/>
</dbReference>
<evidence type="ECO:0000259" key="3">
    <source>
        <dbReference type="PROSITE" id="PS50113"/>
    </source>
</evidence>
<dbReference type="NCBIfam" id="TIGR00254">
    <property type="entry name" value="GGDEF"/>
    <property type="match status" value="1"/>
</dbReference>
<organism evidence="6 7">
    <name type="scientific">Klenkia soli</name>
    <dbReference type="NCBI Taxonomy" id="1052260"/>
    <lineage>
        <taxon>Bacteria</taxon>
        <taxon>Bacillati</taxon>
        <taxon>Actinomycetota</taxon>
        <taxon>Actinomycetes</taxon>
        <taxon>Geodermatophilales</taxon>
        <taxon>Geodermatophilaceae</taxon>
        <taxon>Klenkia</taxon>
    </lineage>
</organism>
<dbReference type="CDD" id="cd00130">
    <property type="entry name" value="PAS"/>
    <property type="match status" value="1"/>
</dbReference>
<dbReference type="InterPro" id="IPR000014">
    <property type="entry name" value="PAS"/>
</dbReference>
<accession>A0A1H0EA82</accession>
<keyword evidence="7" id="KW-1185">Reference proteome</keyword>
<dbReference type="PANTHER" id="PTHR44757">
    <property type="entry name" value="DIGUANYLATE CYCLASE DGCP"/>
    <property type="match status" value="1"/>
</dbReference>
<name>A0A1H0EA82_9ACTN</name>
<dbReference type="InterPro" id="IPR000160">
    <property type="entry name" value="GGDEF_dom"/>
</dbReference>
<evidence type="ECO:0000259" key="4">
    <source>
        <dbReference type="PROSITE" id="PS50883"/>
    </source>
</evidence>
<feature type="domain" description="GGDEF" evidence="5">
    <location>
        <begin position="318"/>
        <end position="450"/>
    </location>
</feature>
<dbReference type="CDD" id="cd01948">
    <property type="entry name" value="EAL"/>
    <property type="match status" value="1"/>
</dbReference>
<feature type="domain" description="EAL" evidence="4">
    <location>
        <begin position="459"/>
        <end position="718"/>
    </location>
</feature>
<dbReference type="EMBL" id="FNIR01000002">
    <property type="protein sequence ID" value="SDN79241.1"/>
    <property type="molecule type" value="Genomic_DNA"/>
</dbReference>
<protein>
    <submittedName>
        <fullName evidence="6">PAS domain S-box-containing protein/diguanylate cyclase (GGDEF) domain-containing protein</fullName>
    </submittedName>
</protein>
<feature type="domain" description="PAC" evidence="3">
    <location>
        <begin position="237"/>
        <end position="288"/>
    </location>
</feature>
<dbReference type="InterPro" id="IPR029787">
    <property type="entry name" value="Nucleotide_cyclase"/>
</dbReference>
<dbReference type="PROSITE" id="PS50887">
    <property type="entry name" value="GGDEF"/>
    <property type="match status" value="1"/>
</dbReference>
<dbReference type="OrthoDB" id="23692at2"/>
<dbReference type="FunFam" id="3.30.70.270:FF:000001">
    <property type="entry name" value="Diguanylate cyclase domain protein"/>
    <property type="match status" value="1"/>
</dbReference>
<evidence type="ECO:0000259" key="5">
    <source>
        <dbReference type="PROSITE" id="PS50887"/>
    </source>
</evidence>
<dbReference type="SUPFAM" id="SSF141868">
    <property type="entry name" value="EAL domain-like"/>
    <property type="match status" value="1"/>
</dbReference>
<reference evidence="7" key="1">
    <citation type="submission" date="2016-10" db="EMBL/GenBank/DDBJ databases">
        <authorList>
            <person name="Varghese N."/>
            <person name="Submissions S."/>
        </authorList>
    </citation>
    <scope>NUCLEOTIDE SEQUENCE [LARGE SCALE GENOMIC DNA]</scope>
    <source>
        <strain evidence="7">DSM 45843</strain>
    </source>
</reference>
<dbReference type="SUPFAM" id="SSF55785">
    <property type="entry name" value="PYP-like sensor domain (PAS domain)"/>
    <property type="match status" value="1"/>
</dbReference>
<dbReference type="InterPro" id="IPR000700">
    <property type="entry name" value="PAS-assoc_C"/>
</dbReference>
<dbReference type="Pfam" id="PF00990">
    <property type="entry name" value="GGDEF"/>
    <property type="match status" value="1"/>
</dbReference>
<gene>
    <name evidence="6" type="ORF">SAMN05660199_00692</name>
</gene>
<dbReference type="Gene3D" id="3.20.20.450">
    <property type="entry name" value="EAL domain"/>
    <property type="match status" value="1"/>
</dbReference>
<dbReference type="Pfam" id="PF00563">
    <property type="entry name" value="EAL"/>
    <property type="match status" value="1"/>
</dbReference>
<dbReference type="InterPro" id="IPR043128">
    <property type="entry name" value="Rev_trsase/Diguanyl_cyclase"/>
</dbReference>
<sequence length="724" mass="76653">MTQHEDAGPTPQGSPWRILLTVLGTLAVIGVEFVLLYGVYARATPVAQQRVVVAELAGTLDSAPRDLPALLDAAAARLAAAGADGDQVQVLRAAADGSVDEARADVAALSADLADHSSSLDTQAALAYTGMLVVASVGWMFWFRRLVSRHRRLQAEVTEQAALVASEGRLASLVRRSADVIVVLGTDGRVSYATDSAAGLFGVPVAELLGTAIHDRVRRADAEPLVALLDARPEGDAEVGFRLTRDDGRTVHVEGVFTNLLADPGVAGLVLTLRDVTARVELETQLTHQALHDPLTGLSNRRLLGDRLEHALRRRGSRDLTVVLCDLDDFKDVNDRLGHAAGDQLLLEVASRLRTVAREGDTVARLGGDEFALLLEDTGLAGAREVADRIHEWLAQPVVVEGETVSVSASIGLADVLAEGVTAEELLQHADVAMYLAKDGGKRATAVYEASLHSAALERLQLRADLERALGAGELVLHYQPTITLGLDDGLAPTVHGFEALVRWQHPERGLLAPVHFVPLAEESGLIVPLGTWVLQEACRSAVALQQPGRPDVAMSVNVAVAQLTAPGFVDLVHASLAESGLAPHLLVLEITETAVLAGADVVAPLLAQLRATGIRIAIDDFGTGYSSLSYLRDLPVDVLKVDKSFVDHVVRDEQGASLAEAIIAMGHSLHLTTVAEGVEDRDQATWLTSAGATYGQGYLWSRPVPLVQAAALLNGAERGVPAP</sequence>
<dbReference type="Gene3D" id="3.30.450.20">
    <property type="entry name" value="PAS domain"/>
    <property type="match status" value="1"/>
</dbReference>
<evidence type="ECO:0000256" key="1">
    <source>
        <dbReference type="SAM" id="Phobius"/>
    </source>
</evidence>
<dbReference type="Gene3D" id="3.30.70.270">
    <property type="match status" value="1"/>
</dbReference>
<dbReference type="RefSeq" id="WP_091239792.1">
    <property type="nucleotide sequence ID" value="NZ_FNIR01000002.1"/>
</dbReference>
<evidence type="ECO:0000259" key="2">
    <source>
        <dbReference type="PROSITE" id="PS50112"/>
    </source>
</evidence>
<dbReference type="CDD" id="cd01949">
    <property type="entry name" value="GGDEF"/>
    <property type="match status" value="1"/>
</dbReference>
<keyword evidence="1" id="KW-0472">Membrane</keyword>
<feature type="transmembrane region" description="Helical" evidence="1">
    <location>
        <begin position="18"/>
        <end position="40"/>
    </location>
</feature>